<protein>
    <submittedName>
        <fullName evidence="1">Uncharacterized protein</fullName>
    </submittedName>
</protein>
<organism evidence="1 2">
    <name type="scientific">Punica granatum</name>
    <name type="common">Pomegranate</name>
    <dbReference type="NCBI Taxonomy" id="22663"/>
    <lineage>
        <taxon>Eukaryota</taxon>
        <taxon>Viridiplantae</taxon>
        <taxon>Streptophyta</taxon>
        <taxon>Embryophyta</taxon>
        <taxon>Tracheophyta</taxon>
        <taxon>Spermatophyta</taxon>
        <taxon>Magnoliopsida</taxon>
        <taxon>eudicotyledons</taxon>
        <taxon>Gunneridae</taxon>
        <taxon>Pentapetalae</taxon>
        <taxon>rosids</taxon>
        <taxon>malvids</taxon>
        <taxon>Myrtales</taxon>
        <taxon>Lythraceae</taxon>
        <taxon>Punica</taxon>
    </lineage>
</organism>
<reference evidence="1 2" key="1">
    <citation type="submission" date="2017-11" db="EMBL/GenBank/DDBJ databases">
        <title>De-novo sequencing of pomegranate (Punica granatum L.) genome.</title>
        <authorList>
            <person name="Akparov Z."/>
            <person name="Amiraslanov A."/>
            <person name="Hajiyeva S."/>
            <person name="Abbasov M."/>
            <person name="Kaur K."/>
            <person name="Hamwieh A."/>
            <person name="Solovyev V."/>
            <person name="Salamov A."/>
            <person name="Braich B."/>
            <person name="Kosarev P."/>
            <person name="Mahmoud A."/>
            <person name="Hajiyev E."/>
            <person name="Babayeva S."/>
            <person name="Izzatullayeva V."/>
            <person name="Mammadov A."/>
            <person name="Mammadov A."/>
            <person name="Sharifova S."/>
            <person name="Ojaghi J."/>
            <person name="Eynullazada K."/>
            <person name="Bayramov B."/>
            <person name="Abdulazimova A."/>
            <person name="Shahmuradov I."/>
        </authorList>
    </citation>
    <scope>NUCLEOTIDE SEQUENCE [LARGE SCALE GENOMIC DNA]</scope>
    <source>
        <strain evidence="2">cv. AG2017</strain>
        <tissue evidence="1">Leaf</tissue>
    </source>
</reference>
<sequence length="115" mass="12245">MDSSGNGTEMSFHRSILESEKDLRAHVAFCEASCIAGGATGYSGAISATIEVLGNKNWLTSGSACHKGRSLEKRILLANFGFDAHHNADGRWWSSGKKMGGHGVSQTVALRHALQ</sequence>
<evidence type="ECO:0000313" key="1">
    <source>
        <dbReference type="EMBL" id="PKI43851.1"/>
    </source>
</evidence>
<accession>A0A2I0IIL9</accession>
<gene>
    <name evidence="1" type="ORF">CRG98_035685</name>
</gene>
<dbReference type="Proteomes" id="UP000233551">
    <property type="component" value="Unassembled WGS sequence"/>
</dbReference>
<dbReference type="AlphaFoldDB" id="A0A2I0IIL9"/>
<proteinExistence type="predicted"/>
<keyword evidence="2" id="KW-1185">Reference proteome</keyword>
<comment type="caution">
    <text evidence="1">The sequence shown here is derived from an EMBL/GenBank/DDBJ whole genome shotgun (WGS) entry which is preliminary data.</text>
</comment>
<dbReference type="EMBL" id="PGOL01002963">
    <property type="protein sequence ID" value="PKI43851.1"/>
    <property type="molecule type" value="Genomic_DNA"/>
</dbReference>
<evidence type="ECO:0000313" key="2">
    <source>
        <dbReference type="Proteomes" id="UP000233551"/>
    </source>
</evidence>
<name>A0A2I0IIL9_PUNGR</name>